<dbReference type="STRING" id="30066.A0A182V4D1"/>
<dbReference type="InterPro" id="IPR052192">
    <property type="entry name" value="Insect_Ionotropic_Sensory_Rcpt"/>
</dbReference>
<feature type="transmembrane region" description="Helical" evidence="8">
    <location>
        <begin position="166"/>
        <end position="185"/>
    </location>
</feature>
<protein>
    <submittedName>
        <fullName evidence="9">Uncharacterized protein</fullName>
    </submittedName>
</protein>
<evidence type="ECO:0000256" key="1">
    <source>
        <dbReference type="ARBA" id="ARBA00004651"/>
    </source>
</evidence>
<keyword evidence="3 8" id="KW-0812">Transmembrane</keyword>
<keyword evidence="7" id="KW-0325">Glycoprotein</keyword>
<reference evidence="9" key="1">
    <citation type="submission" date="2020-05" db="UniProtKB">
        <authorList>
            <consortium name="EnsemblMetazoa"/>
        </authorList>
    </citation>
    <scope>IDENTIFICATION</scope>
    <source>
        <strain evidence="9">MAF</strain>
    </source>
</reference>
<keyword evidence="6" id="KW-0675">Receptor</keyword>
<dbReference type="AlphaFoldDB" id="A0A182V4D1"/>
<dbReference type="SUPFAM" id="SSF53850">
    <property type="entry name" value="Periplasmic binding protein-like II"/>
    <property type="match status" value="1"/>
</dbReference>
<evidence type="ECO:0000256" key="3">
    <source>
        <dbReference type="ARBA" id="ARBA00022692"/>
    </source>
</evidence>
<evidence type="ECO:0000256" key="7">
    <source>
        <dbReference type="ARBA" id="ARBA00023180"/>
    </source>
</evidence>
<comment type="subcellular location">
    <subcellularLocation>
        <location evidence="1">Cell membrane</location>
        <topology evidence="1">Multi-pass membrane protein</topology>
    </subcellularLocation>
</comment>
<name>A0A182V4D1_ANOME</name>
<accession>A0A182V4D1</accession>
<keyword evidence="10" id="KW-1185">Reference proteome</keyword>
<evidence type="ECO:0000313" key="9">
    <source>
        <dbReference type="EnsemblMetazoa" id="AMEM008635-PA"/>
    </source>
</evidence>
<evidence type="ECO:0000256" key="2">
    <source>
        <dbReference type="ARBA" id="ARBA00022475"/>
    </source>
</evidence>
<keyword evidence="4 8" id="KW-1133">Transmembrane helix</keyword>
<dbReference type="Proteomes" id="UP000075903">
    <property type="component" value="Unassembled WGS sequence"/>
</dbReference>
<evidence type="ECO:0000256" key="8">
    <source>
        <dbReference type="SAM" id="Phobius"/>
    </source>
</evidence>
<evidence type="ECO:0000256" key="4">
    <source>
        <dbReference type="ARBA" id="ARBA00022989"/>
    </source>
</evidence>
<keyword evidence="2" id="KW-1003">Cell membrane</keyword>
<sequence>MISLQEPYTIRWKLENAFVIVKISKYDTIANHFQSHDLNHTSIEQLFPPFLRTLEGHKLNALLSDNYPYAFLLSSVWEGVDAYILTLARDRFRFEVQLINMAINRQNALHRMDLIRQRLENGTIDIHMPRAHVSRSYVNVDVAAAYEWEALVLVVPKSDQLNLTNIMLQPFTIEVWTIVLAYLLVRQMMKLFSFFKRRCNRFNLKKTLTCRWSFGSFGSLATVGVELVSFLLIEAYLAKITEFLLYCRFRSDPQTLDEFFRSPIPILIPQYMDPLVEALGPTVAANFHAKLIRPDEYAKRAASCCARIHTLPRAEYVVRMGKYFDATLGRKQLYILPEQLTIIPMSYLLGRNFAFKNSFELFLLAVHESGLIGRYVTAHRKDMAMMERNFFTKGWFTLADLLPLYVLVGAGWCCSFGAFLSEVFGLRTVERVQPHQAAAVPHDMFHRLVGDRFTALEIEQPQAVQIAAQVQHGLITDTLARVHQHVLQMGTVAHERRNARLRHVQPPQIDLLQQREPQRHQRLIGQIPAVAQVKVAQLAQVRDRVEPYPLERHHDRVEHVPVEEAIPNIDRPLQIQILQPLQVRKRQLQIVYVLVRALVQREAANVRAALEKPWQRVARKHCRRHEQLLEGGVFVRAQVEIALQLRRVRYLQIVQLRHVGQKRPVQVGDAGDPQLDALHLRQEGTEGLQELFARGEQVFQVEVHDRGLQPGQQQDVVLLDGEARFERHLAQPQLLDAPDLLQYHAGRLRVAERDRLQGGPQRRDEADQLFAPPLVRGKGELDCFQVRADALEQVEQRVVHERGPYRERVQPLQAEVDRCVVDEVVVKLDRFDRQGAQIVARAPQHAHQRLAGDCAVAERQFRQLGADRSPQHRGGCDRARLEAHFLERAARAAQHPALFATVLYPEVAQGQHEPTHQRTVANHYLVPVSAGLAHRGQIGHA</sequence>
<evidence type="ECO:0000313" key="10">
    <source>
        <dbReference type="Proteomes" id="UP000075903"/>
    </source>
</evidence>
<organism evidence="9 10">
    <name type="scientific">Anopheles merus</name>
    <name type="common">Mosquito</name>
    <dbReference type="NCBI Taxonomy" id="30066"/>
    <lineage>
        <taxon>Eukaryota</taxon>
        <taxon>Metazoa</taxon>
        <taxon>Ecdysozoa</taxon>
        <taxon>Arthropoda</taxon>
        <taxon>Hexapoda</taxon>
        <taxon>Insecta</taxon>
        <taxon>Pterygota</taxon>
        <taxon>Neoptera</taxon>
        <taxon>Endopterygota</taxon>
        <taxon>Diptera</taxon>
        <taxon>Nematocera</taxon>
        <taxon>Culicoidea</taxon>
        <taxon>Culicidae</taxon>
        <taxon>Anophelinae</taxon>
        <taxon>Anopheles</taxon>
    </lineage>
</organism>
<keyword evidence="5 8" id="KW-0472">Membrane</keyword>
<dbReference type="EnsemblMetazoa" id="AMEM008635-RA">
    <property type="protein sequence ID" value="AMEM008635-PA"/>
    <property type="gene ID" value="AMEM008635"/>
</dbReference>
<dbReference type="GO" id="GO:0005886">
    <property type="term" value="C:plasma membrane"/>
    <property type="evidence" value="ECO:0007669"/>
    <property type="project" value="UniProtKB-SubCell"/>
</dbReference>
<dbReference type="PANTHER" id="PTHR42643:SF41">
    <property type="entry name" value="IONOTROPIC RECEPTOR 20A-RELATED"/>
    <property type="match status" value="1"/>
</dbReference>
<dbReference type="VEuPathDB" id="VectorBase:AMEM21_009941"/>
<proteinExistence type="predicted"/>
<dbReference type="VEuPathDB" id="VectorBase:AMEM008635"/>
<evidence type="ECO:0000256" key="5">
    <source>
        <dbReference type="ARBA" id="ARBA00023136"/>
    </source>
</evidence>
<evidence type="ECO:0000256" key="6">
    <source>
        <dbReference type="ARBA" id="ARBA00023170"/>
    </source>
</evidence>
<dbReference type="PANTHER" id="PTHR42643">
    <property type="entry name" value="IONOTROPIC RECEPTOR 20A-RELATED"/>
    <property type="match status" value="1"/>
</dbReference>